<feature type="domain" description="Homeobox" evidence="16">
    <location>
        <begin position="373"/>
        <end position="416"/>
    </location>
</feature>
<keyword evidence="18" id="KW-1185">Reference proteome</keyword>
<keyword evidence="13" id="KW-0804">Transcription</keyword>
<reference evidence="17" key="2">
    <citation type="submission" date="2025-08" db="UniProtKB">
        <authorList>
            <consortium name="Ensembl"/>
        </authorList>
    </citation>
    <scope>IDENTIFICATION</scope>
</reference>
<comment type="similarity">
    <text evidence="2">Belongs to the ZHX family.</text>
</comment>
<evidence type="ECO:0000256" key="11">
    <source>
        <dbReference type="ARBA" id="ARBA00023125"/>
    </source>
</evidence>
<evidence type="ECO:0000313" key="17">
    <source>
        <dbReference type="Ensembl" id="ENSCINP00000026105.1"/>
    </source>
</evidence>
<dbReference type="InParanoid" id="F6YUW7"/>
<feature type="domain" description="Homeobox" evidence="16">
    <location>
        <begin position="555"/>
        <end position="615"/>
    </location>
</feature>
<dbReference type="FunFam" id="1.10.10.60:FF:000062">
    <property type="entry name" value="zinc fingers and homeoboxes protein 3"/>
    <property type="match status" value="1"/>
</dbReference>
<dbReference type="Pfam" id="PF05920">
    <property type="entry name" value="Homeobox_KN"/>
    <property type="match status" value="1"/>
</dbReference>
<evidence type="ECO:0000256" key="3">
    <source>
        <dbReference type="ARBA" id="ARBA00022491"/>
    </source>
</evidence>
<dbReference type="FunFam" id="1.10.10.60:FF:000907">
    <property type="match status" value="1"/>
</dbReference>
<keyword evidence="11 15" id="KW-0238">DNA-binding</keyword>
<evidence type="ECO:0000256" key="6">
    <source>
        <dbReference type="ARBA" id="ARBA00022737"/>
    </source>
</evidence>
<dbReference type="InterPro" id="IPR001356">
    <property type="entry name" value="HD"/>
</dbReference>
<name>F6YUW7_CIOIN</name>
<evidence type="ECO:0000256" key="12">
    <source>
        <dbReference type="ARBA" id="ARBA00023155"/>
    </source>
</evidence>
<protein>
    <recommendedName>
        <fullName evidence="16">Homeobox domain-containing protein</fullName>
    </recommendedName>
</protein>
<sequence>MPIMMKKKRKGFLTKRRGVFWKSLGRSYTGGDAIPFECKLCNYLTNTMEKYIVHIKDMHYVDAVAREGKDKDGEDITESTTCIEGGEESFNTCLCDASGGRSEVSLCDLTLEPPVVANISPSLKSPGSIDMTLVDDNTTSVQTLGSASTAKLVDVSTTNHTAGCPTNVTSGDDNILNIQGPDGGLVITAQTSPNISGNAQTTQTKEFIPQADMDVVSLGKLSKIQIIPTAERCKPNKTKEKSNKSSISKLETIVKNLRQSNNNNVVEEAVSLNPQITATHASNATEISDNNSYTNTDQDTTGEMEIKIVSVESCSSSTRNPFPPTNTNASSKQTGHNFIPPSFANMLQSPGVTMPSLEVLQIVENRPEIWGVLFNSFFKFPYPPSEEITVLSDITDLTSHQIKCWFASARMKHGISWSPDEVVKAWEVAQQMLMMQMNQNAACNSATNIQQNTKSSLNIAMGVAPTLIPNVASFITVECWCNINHRVTPQQQEVLNISEKNLSKRPTNHELKKLELSTGLPPCAIMSYYKFKHLSNNPNNPEPSSGKFIIQNPTEVKRRWCQQKTPEQKSELFESFKICPYLRESEQERLSDVTGLVVEKIQAYFRSMRRNIRRQMRKRNMNQDIIDIYNGRRHYLAGRNKSREVHKEWVSCLVETLRLSET</sequence>
<organism evidence="17 18">
    <name type="scientific">Ciona intestinalis</name>
    <name type="common">Transparent sea squirt</name>
    <name type="synonym">Ascidia intestinalis</name>
    <dbReference type="NCBI Taxonomy" id="7719"/>
    <lineage>
        <taxon>Eukaryota</taxon>
        <taxon>Metazoa</taxon>
        <taxon>Chordata</taxon>
        <taxon>Tunicata</taxon>
        <taxon>Ascidiacea</taxon>
        <taxon>Phlebobranchia</taxon>
        <taxon>Cionidae</taxon>
        <taxon>Ciona</taxon>
    </lineage>
</organism>
<keyword evidence="9" id="KW-0862">Zinc</keyword>
<accession>F6YUW7</accession>
<dbReference type="GO" id="GO:0000981">
    <property type="term" value="F:DNA-binding transcription factor activity, RNA polymerase II-specific"/>
    <property type="evidence" value="ECO:0000318"/>
    <property type="project" value="GO_Central"/>
</dbReference>
<keyword evidence="12 15" id="KW-0371">Homeobox</keyword>
<evidence type="ECO:0000256" key="7">
    <source>
        <dbReference type="ARBA" id="ARBA00022771"/>
    </source>
</evidence>
<dbReference type="SMART" id="SM00389">
    <property type="entry name" value="HOX"/>
    <property type="match status" value="2"/>
</dbReference>
<evidence type="ECO:0000256" key="4">
    <source>
        <dbReference type="ARBA" id="ARBA00022553"/>
    </source>
</evidence>
<reference evidence="18" key="1">
    <citation type="journal article" date="2002" name="Science">
        <title>The draft genome of Ciona intestinalis: insights into chordate and vertebrate origins.</title>
        <authorList>
            <person name="Dehal P."/>
            <person name="Satou Y."/>
            <person name="Campbell R.K."/>
            <person name="Chapman J."/>
            <person name="Degnan B."/>
            <person name="De Tomaso A."/>
            <person name="Davidson B."/>
            <person name="Di Gregorio A."/>
            <person name="Gelpke M."/>
            <person name="Goodstein D.M."/>
            <person name="Harafuji N."/>
            <person name="Hastings K.E."/>
            <person name="Ho I."/>
            <person name="Hotta K."/>
            <person name="Huang W."/>
            <person name="Kawashima T."/>
            <person name="Lemaire P."/>
            <person name="Martinez D."/>
            <person name="Meinertzhagen I.A."/>
            <person name="Necula S."/>
            <person name="Nonaka M."/>
            <person name="Putnam N."/>
            <person name="Rash S."/>
            <person name="Saiga H."/>
            <person name="Satake M."/>
            <person name="Terry A."/>
            <person name="Yamada L."/>
            <person name="Wang H.G."/>
            <person name="Awazu S."/>
            <person name="Azumi K."/>
            <person name="Boore J."/>
            <person name="Branno M."/>
            <person name="Chin-Bow S."/>
            <person name="DeSantis R."/>
            <person name="Doyle S."/>
            <person name="Francino P."/>
            <person name="Keys D.N."/>
            <person name="Haga S."/>
            <person name="Hayashi H."/>
            <person name="Hino K."/>
            <person name="Imai K.S."/>
            <person name="Inaba K."/>
            <person name="Kano S."/>
            <person name="Kobayashi K."/>
            <person name="Kobayashi M."/>
            <person name="Lee B.I."/>
            <person name="Makabe K.W."/>
            <person name="Manohar C."/>
            <person name="Matassi G."/>
            <person name="Medina M."/>
            <person name="Mochizuki Y."/>
            <person name="Mount S."/>
            <person name="Morishita T."/>
            <person name="Miura S."/>
            <person name="Nakayama A."/>
            <person name="Nishizaka S."/>
            <person name="Nomoto H."/>
            <person name="Ohta F."/>
            <person name="Oishi K."/>
            <person name="Rigoutsos I."/>
            <person name="Sano M."/>
            <person name="Sasaki A."/>
            <person name="Sasakura Y."/>
            <person name="Shoguchi E."/>
            <person name="Shin-i T."/>
            <person name="Spagnuolo A."/>
            <person name="Stainier D."/>
            <person name="Suzuki M.M."/>
            <person name="Tassy O."/>
            <person name="Takatori N."/>
            <person name="Tokuoka M."/>
            <person name="Yagi K."/>
            <person name="Yoshizaki F."/>
            <person name="Wada S."/>
            <person name="Zhang C."/>
            <person name="Hyatt P.D."/>
            <person name="Larimer F."/>
            <person name="Detter C."/>
            <person name="Doggett N."/>
            <person name="Glavina T."/>
            <person name="Hawkins T."/>
            <person name="Richardson P."/>
            <person name="Lucas S."/>
            <person name="Kohara Y."/>
            <person name="Levine M."/>
            <person name="Satoh N."/>
            <person name="Rokhsar D.S."/>
        </authorList>
    </citation>
    <scope>NUCLEOTIDE SEQUENCE [LARGE SCALE GENOMIC DNA]</scope>
</reference>
<dbReference type="Gene3D" id="1.10.10.60">
    <property type="entry name" value="Homeodomain-like"/>
    <property type="match status" value="2"/>
</dbReference>
<keyword evidence="10" id="KW-0805">Transcription regulation</keyword>
<dbReference type="GO" id="GO:0030154">
    <property type="term" value="P:cell differentiation"/>
    <property type="evidence" value="ECO:0007669"/>
    <property type="project" value="UniProtKB-KW"/>
</dbReference>
<evidence type="ECO:0000256" key="13">
    <source>
        <dbReference type="ARBA" id="ARBA00023163"/>
    </source>
</evidence>
<keyword evidence="14 15" id="KW-0539">Nucleus</keyword>
<dbReference type="Proteomes" id="UP000008144">
    <property type="component" value="Unassembled WGS sequence"/>
</dbReference>
<dbReference type="InterPro" id="IPR009057">
    <property type="entry name" value="Homeodomain-like_sf"/>
</dbReference>
<feature type="DNA-binding region" description="Homeobox" evidence="15">
    <location>
        <begin position="557"/>
        <end position="616"/>
    </location>
</feature>
<evidence type="ECO:0000313" key="18">
    <source>
        <dbReference type="Proteomes" id="UP000008144"/>
    </source>
</evidence>
<comment type="subcellular location">
    <subcellularLocation>
        <location evidence="1 15">Nucleus</location>
    </subcellularLocation>
</comment>
<keyword evidence="7" id="KW-0863">Zinc-finger</keyword>
<dbReference type="Ensembl" id="ENSCINT00000026351.1">
    <property type="protein sequence ID" value="ENSCINP00000026105.1"/>
    <property type="gene ID" value="ENSCING00000014429.1"/>
</dbReference>
<dbReference type="GO" id="GO:0005634">
    <property type="term" value="C:nucleus"/>
    <property type="evidence" value="ECO:0000318"/>
    <property type="project" value="GO_Central"/>
</dbReference>
<evidence type="ECO:0000256" key="9">
    <source>
        <dbReference type="ARBA" id="ARBA00022833"/>
    </source>
</evidence>
<keyword evidence="6" id="KW-0677">Repeat</keyword>
<evidence type="ECO:0000259" key="16">
    <source>
        <dbReference type="PROSITE" id="PS50071"/>
    </source>
</evidence>
<dbReference type="HOGENOM" id="CLU_414438_0_0_1"/>
<evidence type="ECO:0000256" key="10">
    <source>
        <dbReference type="ARBA" id="ARBA00023015"/>
    </source>
</evidence>
<reference evidence="17" key="3">
    <citation type="submission" date="2025-09" db="UniProtKB">
        <authorList>
            <consortium name="Ensembl"/>
        </authorList>
    </citation>
    <scope>IDENTIFICATION</scope>
</reference>
<dbReference type="GeneTree" id="ENSGT00950000182893"/>
<dbReference type="GO" id="GO:0006357">
    <property type="term" value="P:regulation of transcription by RNA polymerase II"/>
    <property type="evidence" value="ECO:0000318"/>
    <property type="project" value="GO_Central"/>
</dbReference>
<dbReference type="AlphaFoldDB" id="F6YUW7"/>
<keyword evidence="4" id="KW-0597">Phosphoprotein</keyword>
<evidence type="ECO:0000256" key="1">
    <source>
        <dbReference type="ARBA" id="ARBA00004123"/>
    </source>
</evidence>
<dbReference type="SUPFAM" id="SSF46689">
    <property type="entry name" value="Homeodomain-like"/>
    <property type="match status" value="2"/>
</dbReference>
<dbReference type="CDD" id="cd00086">
    <property type="entry name" value="homeodomain"/>
    <property type="match status" value="2"/>
</dbReference>
<proteinExistence type="inferred from homology"/>
<dbReference type="PANTHER" id="PTHR15467">
    <property type="entry name" value="ZINC-FINGERS AND HOMEOBOXES RELATED"/>
    <property type="match status" value="1"/>
</dbReference>
<evidence type="ECO:0000256" key="2">
    <source>
        <dbReference type="ARBA" id="ARBA00007440"/>
    </source>
</evidence>
<keyword evidence="8" id="KW-0221">Differentiation</keyword>
<dbReference type="GO" id="GO:0003677">
    <property type="term" value="F:DNA binding"/>
    <property type="evidence" value="ECO:0007669"/>
    <property type="project" value="UniProtKB-UniRule"/>
</dbReference>
<keyword evidence="3" id="KW-0678">Repressor</keyword>
<feature type="DNA-binding region" description="Homeobox" evidence="15">
    <location>
        <begin position="375"/>
        <end position="417"/>
    </location>
</feature>
<dbReference type="GO" id="GO:0008270">
    <property type="term" value="F:zinc ion binding"/>
    <property type="evidence" value="ECO:0007669"/>
    <property type="project" value="UniProtKB-KW"/>
</dbReference>
<evidence type="ECO:0000256" key="5">
    <source>
        <dbReference type="ARBA" id="ARBA00022723"/>
    </source>
</evidence>
<dbReference type="STRING" id="7719.ENSCINP00000026105"/>
<dbReference type="PROSITE" id="PS50071">
    <property type="entry name" value="HOMEOBOX_2"/>
    <property type="match status" value="2"/>
</dbReference>
<evidence type="ECO:0000256" key="14">
    <source>
        <dbReference type="ARBA" id="ARBA00023242"/>
    </source>
</evidence>
<keyword evidence="5" id="KW-0479">Metal-binding</keyword>
<dbReference type="PANTHER" id="PTHR15467:SF9">
    <property type="entry name" value="HOMEOBOX DOMAIN-CONTAINING PROTEIN"/>
    <property type="match status" value="1"/>
</dbReference>
<dbReference type="InterPro" id="IPR008422">
    <property type="entry name" value="KN_HD"/>
</dbReference>
<evidence type="ECO:0000256" key="8">
    <source>
        <dbReference type="ARBA" id="ARBA00022782"/>
    </source>
</evidence>
<evidence type="ECO:0000256" key="15">
    <source>
        <dbReference type="PROSITE-ProRule" id="PRU00108"/>
    </source>
</evidence>